<organism evidence="2 3">
    <name type="scientific">Lactobacillus delbrueckii</name>
    <dbReference type="NCBI Taxonomy" id="1584"/>
    <lineage>
        <taxon>Bacteria</taxon>
        <taxon>Bacillati</taxon>
        <taxon>Bacillota</taxon>
        <taxon>Bacilli</taxon>
        <taxon>Lactobacillales</taxon>
        <taxon>Lactobacillaceae</taxon>
        <taxon>Lactobacillus</taxon>
    </lineage>
</organism>
<reference evidence="2 3" key="1">
    <citation type="submission" date="2023-01" db="EMBL/GenBank/DDBJ databases">
        <title>Sequencing of the bacterial strains from artisanal fermented milk Matsoni.</title>
        <authorList>
            <person name="Rozman V."/>
            <person name="Accetto T."/>
            <person name="Bogovic Matijasic B."/>
        </authorList>
    </citation>
    <scope>NUCLEOTIDE SEQUENCE [LARGE SCALE GENOMIC DNA]</scope>
    <source>
        <strain evidence="3">lbl143</strain>
    </source>
</reference>
<proteinExistence type="predicted"/>
<evidence type="ECO:0008006" key="4">
    <source>
        <dbReference type="Google" id="ProtNLM"/>
    </source>
</evidence>
<gene>
    <name evidence="2" type="ORF">PF593_08650</name>
</gene>
<evidence type="ECO:0000313" key="2">
    <source>
        <dbReference type="EMBL" id="MDA3783195.1"/>
    </source>
</evidence>
<dbReference type="RefSeq" id="WP_035184905.1">
    <property type="nucleotide sequence ID" value="NZ_BNHT01000051.1"/>
</dbReference>
<dbReference type="AlphaFoldDB" id="A0ABD4W3X7"/>
<name>A0ABD4W3X7_9LACO</name>
<feature type="region of interest" description="Disordered" evidence="1">
    <location>
        <begin position="37"/>
        <end position="75"/>
    </location>
</feature>
<feature type="compositionally biased region" description="Basic and acidic residues" evidence="1">
    <location>
        <begin position="62"/>
        <end position="75"/>
    </location>
</feature>
<evidence type="ECO:0000313" key="3">
    <source>
        <dbReference type="Proteomes" id="UP001213083"/>
    </source>
</evidence>
<dbReference type="Proteomes" id="UP001213083">
    <property type="component" value="Unassembled WGS sequence"/>
</dbReference>
<dbReference type="EMBL" id="JAQIEV010000048">
    <property type="protein sequence ID" value="MDA3783195.1"/>
    <property type="molecule type" value="Genomic_DNA"/>
</dbReference>
<accession>A0ABD4W3X7</accession>
<feature type="compositionally biased region" description="Polar residues" evidence="1">
    <location>
        <begin position="37"/>
        <end position="46"/>
    </location>
</feature>
<evidence type="ECO:0000256" key="1">
    <source>
        <dbReference type="SAM" id="MobiDB-lite"/>
    </source>
</evidence>
<protein>
    <recommendedName>
        <fullName evidence="4">Secreted protein</fullName>
    </recommendedName>
</protein>
<sequence length="75" mass="7714">MEKHESETRIKQMAAVAAAGIGAVSLGAANLPQPVNAATNDVQARSSQDDLKTAQENAKTAEAAKRASCFDRGGS</sequence>
<comment type="caution">
    <text evidence="2">The sequence shown here is derived from an EMBL/GenBank/DDBJ whole genome shotgun (WGS) entry which is preliminary data.</text>
</comment>